<feature type="compositionally biased region" description="Polar residues" evidence="1">
    <location>
        <begin position="538"/>
        <end position="578"/>
    </location>
</feature>
<evidence type="ECO:0000313" key="3">
    <source>
        <dbReference type="Proteomes" id="UP000305948"/>
    </source>
</evidence>
<feature type="region of interest" description="Disordered" evidence="1">
    <location>
        <begin position="157"/>
        <end position="195"/>
    </location>
</feature>
<feature type="compositionally biased region" description="Basic residues" evidence="1">
    <location>
        <begin position="459"/>
        <end position="472"/>
    </location>
</feature>
<protein>
    <submittedName>
        <fullName evidence="2">Uncharacterized protein</fullName>
    </submittedName>
</protein>
<feature type="compositionally biased region" description="Basic residues" evidence="1">
    <location>
        <begin position="414"/>
        <end position="423"/>
    </location>
</feature>
<dbReference type="Proteomes" id="UP000305948">
    <property type="component" value="Unassembled WGS sequence"/>
</dbReference>
<feature type="region of interest" description="Disordered" evidence="1">
    <location>
        <begin position="393"/>
        <end position="607"/>
    </location>
</feature>
<organism evidence="2 3">
    <name type="scientific">Heliocybe sulcata</name>
    <dbReference type="NCBI Taxonomy" id="5364"/>
    <lineage>
        <taxon>Eukaryota</taxon>
        <taxon>Fungi</taxon>
        <taxon>Dikarya</taxon>
        <taxon>Basidiomycota</taxon>
        <taxon>Agaricomycotina</taxon>
        <taxon>Agaricomycetes</taxon>
        <taxon>Gloeophyllales</taxon>
        <taxon>Gloeophyllaceae</taxon>
        <taxon>Heliocybe</taxon>
    </lineage>
</organism>
<evidence type="ECO:0000313" key="2">
    <source>
        <dbReference type="EMBL" id="TFK49434.1"/>
    </source>
</evidence>
<dbReference type="AlphaFoldDB" id="A0A5C3MVT4"/>
<sequence length="607" mass="66749">MTVENGGTTTWHTIRPWSPPSLTLTTREITSVSATFVLSTCDWNSQIKSLSETFRVADEESDDEDGARTPIAETLSKGLSVKVNSAPWQRVLIRVDERADEAVVIVYGLLPGRGYEIELGVIHDIPEAGLEGVAEEAIGREERIRRDVVTEGVEHIHTEGLDDTQSSSDLFSPSDPPSPSSSLNSLSSPPPRPTITIEQYTNTLLARLTALNNERNEILATLKTSRKESQKADSTLRSEIDILKRSSERFSKEESRAKQKLLQLQETVKRTGTVTEEIDETTKEVQAEVPELELERQRKDKEFERVKAEADKVQARREEVESDARKREEALKAELAREEARLEKLGTRKERLEGGVAELEEKLDEVRREMERVESEEYPLDEDVGEQLDPAVGERTNGNTHESNIAPGQSMQVQKKRHPHYPHPRSNFFGGRGHQHQHQGIAPIQRPHQQPGSPFHNHYPNHHHHFGAHQHNRNPAPHGPKGQGRSTTAGSSSSGSSGSSPHISAATANSSGASTAMGATTPITILSSRAPPFEPSSARYSNRSSTYPALSASNSQGHGQTQSLSQFQTPSTSTSELNPASAPFTPRMAHLARATAGDPATGTQNLS</sequence>
<dbReference type="OrthoDB" id="2596255at2759"/>
<proteinExistence type="predicted"/>
<dbReference type="Gene3D" id="1.10.287.2610">
    <property type="match status" value="1"/>
</dbReference>
<evidence type="ECO:0000256" key="1">
    <source>
        <dbReference type="SAM" id="MobiDB-lite"/>
    </source>
</evidence>
<gene>
    <name evidence="2" type="ORF">OE88DRAFT_426272</name>
</gene>
<dbReference type="STRING" id="5364.A0A5C3MVT4"/>
<feature type="region of interest" description="Disordered" evidence="1">
    <location>
        <begin position="309"/>
        <end position="328"/>
    </location>
</feature>
<accession>A0A5C3MVT4</accession>
<feature type="compositionally biased region" description="Low complexity" evidence="1">
    <location>
        <begin position="490"/>
        <end position="521"/>
    </location>
</feature>
<reference evidence="2 3" key="1">
    <citation type="journal article" date="2019" name="Nat. Ecol. Evol.">
        <title>Megaphylogeny resolves global patterns of mushroom evolution.</title>
        <authorList>
            <person name="Varga T."/>
            <person name="Krizsan K."/>
            <person name="Foldi C."/>
            <person name="Dima B."/>
            <person name="Sanchez-Garcia M."/>
            <person name="Sanchez-Ramirez S."/>
            <person name="Szollosi G.J."/>
            <person name="Szarkandi J.G."/>
            <person name="Papp V."/>
            <person name="Albert L."/>
            <person name="Andreopoulos W."/>
            <person name="Angelini C."/>
            <person name="Antonin V."/>
            <person name="Barry K.W."/>
            <person name="Bougher N.L."/>
            <person name="Buchanan P."/>
            <person name="Buyck B."/>
            <person name="Bense V."/>
            <person name="Catcheside P."/>
            <person name="Chovatia M."/>
            <person name="Cooper J."/>
            <person name="Damon W."/>
            <person name="Desjardin D."/>
            <person name="Finy P."/>
            <person name="Geml J."/>
            <person name="Haridas S."/>
            <person name="Hughes K."/>
            <person name="Justo A."/>
            <person name="Karasinski D."/>
            <person name="Kautmanova I."/>
            <person name="Kiss B."/>
            <person name="Kocsube S."/>
            <person name="Kotiranta H."/>
            <person name="LaButti K.M."/>
            <person name="Lechner B.E."/>
            <person name="Liimatainen K."/>
            <person name="Lipzen A."/>
            <person name="Lukacs Z."/>
            <person name="Mihaltcheva S."/>
            <person name="Morgado L.N."/>
            <person name="Niskanen T."/>
            <person name="Noordeloos M.E."/>
            <person name="Ohm R.A."/>
            <person name="Ortiz-Santana B."/>
            <person name="Ovrebo C."/>
            <person name="Racz N."/>
            <person name="Riley R."/>
            <person name="Savchenko A."/>
            <person name="Shiryaev A."/>
            <person name="Soop K."/>
            <person name="Spirin V."/>
            <person name="Szebenyi C."/>
            <person name="Tomsovsky M."/>
            <person name="Tulloss R.E."/>
            <person name="Uehling J."/>
            <person name="Grigoriev I.V."/>
            <person name="Vagvolgyi C."/>
            <person name="Papp T."/>
            <person name="Martin F.M."/>
            <person name="Miettinen O."/>
            <person name="Hibbett D.S."/>
            <person name="Nagy L.G."/>
        </authorList>
    </citation>
    <scope>NUCLEOTIDE SEQUENCE [LARGE SCALE GENOMIC DNA]</scope>
    <source>
        <strain evidence="2 3">OMC1185</strain>
    </source>
</reference>
<name>A0A5C3MVT4_9AGAM</name>
<feature type="compositionally biased region" description="Polar residues" evidence="1">
    <location>
        <begin position="396"/>
        <end position="413"/>
    </location>
</feature>
<keyword evidence="3" id="KW-1185">Reference proteome</keyword>
<dbReference type="EMBL" id="ML213516">
    <property type="protein sequence ID" value="TFK49434.1"/>
    <property type="molecule type" value="Genomic_DNA"/>
</dbReference>